<feature type="non-terminal residue" evidence="1">
    <location>
        <position position="70"/>
    </location>
</feature>
<accession>A0A921LP07</accession>
<reference evidence="1" key="1">
    <citation type="journal article" date="2021" name="PeerJ">
        <title>Extensive microbial diversity within the chicken gut microbiome revealed by metagenomics and culture.</title>
        <authorList>
            <person name="Gilroy R."/>
            <person name="Ravi A."/>
            <person name="Getino M."/>
            <person name="Pursley I."/>
            <person name="Horton D.L."/>
            <person name="Alikhan N.F."/>
            <person name="Baker D."/>
            <person name="Gharbi K."/>
            <person name="Hall N."/>
            <person name="Watson M."/>
            <person name="Adriaenssens E.M."/>
            <person name="Foster-Nyarko E."/>
            <person name="Jarju S."/>
            <person name="Secka A."/>
            <person name="Antonio M."/>
            <person name="Oren A."/>
            <person name="Chaudhuri R.R."/>
            <person name="La Ragione R."/>
            <person name="Hildebrand F."/>
            <person name="Pallen M.J."/>
        </authorList>
    </citation>
    <scope>NUCLEOTIDE SEQUENCE</scope>
    <source>
        <strain evidence="1">ChiBcec21-2208</strain>
    </source>
</reference>
<dbReference type="Proteomes" id="UP000782880">
    <property type="component" value="Unassembled WGS sequence"/>
</dbReference>
<dbReference type="EMBL" id="DYVE01000177">
    <property type="protein sequence ID" value="HJG28330.1"/>
    <property type="molecule type" value="Genomic_DNA"/>
</dbReference>
<organism evidence="1 2">
    <name type="scientific">Subdoligranulum variabile</name>
    <dbReference type="NCBI Taxonomy" id="214851"/>
    <lineage>
        <taxon>Bacteria</taxon>
        <taxon>Bacillati</taxon>
        <taxon>Bacillota</taxon>
        <taxon>Clostridia</taxon>
        <taxon>Eubacteriales</taxon>
        <taxon>Oscillospiraceae</taxon>
        <taxon>Subdoligranulum</taxon>
    </lineage>
</organism>
<protein>
    <submittedName>
        <fullName evidence="1">Uncharacterized protein</fullName>
    </submittedName>
</protein>
<evidence type="ECO:0000313" key="2">
    <source>
        <dbReference type="Proteomes" id="UP000782880"/>
    </source>
</evidence>
<evidence type="ECO:0000313" key="1">
    <source>
        <dbReference type="EMBL" id="HJG28330.1"/>
    </source>
</evidence>
<reference evidence="1" key="2">
    <citation type="submission" date="2021-09" db="EMBL/GenBank/DDBJ databases">
        <authorList>
            <person name="Gilroy R."/>
        </authorList>
    </citation>
    <scope>NUCLEOTIDE SEQUENCE</scope>
    <source>
        <strain evidence="1">ChiBcec21-2208</strain>
    </source>
</reference>
<name>A0A921LP07_9FIRM</name>
<sequence>MKKWLAQSRKFILFLLPLAFGLIGLAGVAGEPFLNSLYQCIGMYLMDYGDTPPNLWVEIARWTAPLATAS</sequence>
<gene>
    <name evidence="1" type="ORF">K8V20_06760</name>
</gene>
<comment type="caution">
    <text evidence="1">The sequence shown here is derived from an EMBL/GenBank/DDBJ whole genome shotgun (WGS) entry which is preliminary data.</text>
</comment>
<dbReference type="AlphaFoldDB" id="A0A921LP07"/>
<proteinExistence type="predicted"/>